<name>A0A0A0JRK4_9MICO</name>
<accession>A0A0A0JRK4</accession>
<feature type="transmembrane region" description="Helical" evidence="1">
    <location>
        <begin position="133"/>
        <end position="152"/>
    </location>
</feature>
<dbReference type="RefSeq" id="WP_035940288.1">
    <property type="nucleotide sequence ID" value="NZ_AVPL01000069.1"/>
</dbReference>
<dbReference type="EMBL" id="AVPL01000069">
    <property type="protein sequence ID" value="KGN39823.1"/>
    <property type="molecule type" value="Genomic_DNA"/>
</dbReference>
<organism evidence="2 3">
    <name type="scientific">Knoellia aerolata DSM 18566</name>
    <dbReference type="NCBI Taxonomy" id="1385519"/>
    <lineage>
        <taxon>Bacteria</taxon>
        <taxon>Bacillati</taxon>
        <taxon>Actinomycetota</taxon>
        <taxon>Actinomycetes</taxon>
        <taxon>Micrococcales</taxon>
        <taxon>Intrasporangiaceae</taxon>
        <taxon>Knoellia</taxon>
    </lineage>
</organism>
<dbReference type="STRING" id="1385519.N801_18845"/>
<evidence type="ECO:0000313" key="3">
    <source>
        <dbReference type="Proteomes" id="UP000030013"/>
    </source>
</evidence>
<comment type="caution">
    <text evidence="2">The sequence shown here is derived from an EMBL/GenBank/DDBJ whole genome shotgun (WGS) entry which is preliminary data.</text>
</comment>
<sequence length="166" mass="17416">MEISGLPVHVLVVHGAVVLTPLAAVASILLAVVPRWRYLTRWPAVALALAATATVWVARISGNEFFESRFDGLPADSGLRQEILEHRDHGVTLSLLALVFVALTVLGGVLLGGESGLTSGRGAKPVRQRWVELALPAAMVVASALVLVYAVLTGDAGARATWDPPA</sequence>
<feature type="transmembrane region" description="Helical" evidence="1">
    <location>
        <begin position="91"/>
        <end position="112"/>
    </location>
</feature>
<dbReference type="OrthoDB" id="3830771at2"/>
<gene>
    <name evidence="2" type="ORF">N801_18845</name>
</gene>
<proteinExistence type="predicted"/>
<keyword evidence="1" id="KW-0812">Transmembrane</keyword>
<reference evidence="2 3" key="1">
    <citation type="submission" date="2013-08" db="EMBL/GenBank/DDBJ databases">
        <title>The genome sequence of Knoellia aerolata.</title>
        <authorList>
            <person name="Zhu W."/>
            <person name="Wang G."/>
        </authorList>
    </citation>
    <scope>NUCLEOTIDE SEQUENCE [LARGE SCALE GENOMIC DNA]</scope>
    <source>
        <strain evidence="2 3">DSM 18566</strain>
    </source>
</reference>
<feature type="transmembrane region" description="Helical" evidence="1">
    <location>
        <begin position="6"/>
        <end position="32"/>
    </location>
</feature>
<dbReference type="AlphaFoldDB" id="A0A0A0JRK4"/>
<keyword evidence="1" id="KW-1133">Transmembrane helix</keyword>
<protein>
    <submittedName>
        <fullName evidence="2">Uncharacterized protein</fullName>
    </submittedName>
</protein>
<dbReference type="eggNOG" id="ENOG5032TXC">
    <property type="taxonomic scope" value="Bacteria"/>
</dbReference>
<keyword evidence="1" id="KW-0472">Membrane</keyword>
<evidence type="ECO:0000313" key="2">
    <source>
        <dbReference type="EMBL" id="KGN39823.1"/>
    </source>
</evidence>
<keyword evidence="3" id="KW-1185">Reference proteome</keyword>
<evidence type="ECO:0000256" key="1">
    <source>
        <dbReference type="SAM" id="Phobius"/>
    </source>
</evidence>
<dbReference type="Proteomes" id="UP000030013">
    <property type="component" value="Unassembled WGS sequence"/>
</dbReference>
<feature type="transmembrane region" description="Helical" evidence="1">
    <location>
        <begin position="44"/>
        <end position="62"/>
    </location>
</feature>